<dbReference type="Gene3D" id="1.20.5.4770">
    <property type="match status" value="1"/>
</dbReference>
<dbReference type="SMART" id="SM00154">
    <property type="entry name" value="ZnF_AN1"/>
    <property type="match status" value="1"/>
</dbReference>
<dbReference type="STRING" id="981085.W9QIF3"/>
<evidence type="ECO:0000256" key="4">
    <source>
        <dbReference type="ARBA" id="ARBA00022833"/>
    </source>
</evidence>
<evidence type="ECO:0000256" key="2">
    <source>
        <dbReference type="ARBA" id="ARBA00022723"/>
    </source>
</evidence>
<proteinExistence type="predicted"/>
<dbReference type="KEGG" id="mnt:21384765"/>
<keyword evidence="2" id="KW-0479">Metal-binding</keyword>
<keyword evidence="3 5" id="KW-0863">Zinc-finger</keyword>
<name>W9QIF3_9ROSA</name>
<dbReference type="InterPro" id="IPR002653">
    <property type="entry name" value="Znf_A20"/>
</dbReference>
<accession>W9QIF3</accession>
<feature type="domain" description="A20-type" evidence="6">
    <location>
        <begin position="1"/>
        <end position="34"/>
    </location>
</feature>
<dbReference type="Proteomes" id="UP000030645">
    <property type="component" value="Unassembled WGS sequence"/>
</dbReference>
<protein>
    <submittedName>
        <fullName evidence="8">Zinc finger A20 and AN1 domain-containing stress-associated protein 9</fullName>
    </submittedName>
</protein>
<sequence length="140" mass="15591">MEPILCVNGCGFFGTTENRNMCSKCYKDFLKREIIIPSSNSITTVDQPDHAYSSSTSQDDVDVSEVTALMGSLTVGKNRCKSCNKKVGLTGFRCRCGNLFCGRHRLPEAHACNVDYKTVRGRNDQDLAEIIKGDKLMWRA</sequence>
<dbReference type="SMART" id="SM00259">
    <property type="entry name" value="ZnF_A20"/>
    <property type="match status" value="1"/>
</dbReference>
<dbReference type="InterPro" id="IPR050652">
    <property type="entry name" value="AN1_A20_ZnFinger"/>
</dbReference>
<dbReference type="Pfam" id="PF01428">
    <property type="entry name" value="zf-AN1"/>
    <property type="match status" value="1"/>
</dbReference>
<comment type="function">
    <text evidence="1">May be involved in environmental stress response.</text>
</comment>
<dbReference type="GO" id="GO:0003677">
    <property type="term" value="F:DNA binding"/>
    <property type="evidence" value="ECO:0007669"/>
    <property type="project" value="InterPro"/>
</dbReference>
<dbReference type="EMBL" id="KE343673">
    <property type="protein sequence ID" value="EXB37942.1"/>
    <property type="molecule type" value="Genomic_DNA"/>
</dbReference>
<dbReference type="PANTHER" id="PTHR10634:SF98">
    <property type="entry name" value="ZINC FINGER A20 AND AN1 DOMAIN-CONTAINING STRESS-ASSOCIATED PROTEIN 3"/>
    <property type="match status" value="1"/>
</dbReference>
<evidence type="ECO:0000259" key="7">
    <source>
        <dbReference type="PROSITE" id="PS51039"/>
    </source>
</evidence>
<dbReference type="PROSITE" id="PS51039">
    <property type="entry name" value="ZF_AN1"/>
    <property type="match status" value="1"/>
</dbReference>
<evidence type="ECO:0000256" key="1">
    <source>
        <dbReference type="ARBA" id="ARBA00003732"/>
    </source>
</evidence>
<dbReference type="AlphaFoldDB" id="W9QIF3"/>
<dbReference type="GO" id="GO:0008270">
    <property type="term" value="F:zinc ion binding"/>
    <property type="evidence" value="ECO:0007669"/>
    <property type="project" value="UniProtKB-KW"/>
</dbReference>
<keyword evidence="9" id="KW-1185">Reference proteome</keyword>
<feature type="domain" description="AN1-type" evidence="7">
    <location>
        <begin position="74"/>
        <end position="120"/>
    </location>
</feature>
<organism evidence="8 9">
    <name type="scientific">Morus notabilis</name>
    <dbReference type="NCBI Taxonomy" id="981085"/>
    <lineage>
        <taxon>Eukaryota</taxon>
        <taxon>Viridiplantae</taxon>
        <taxon>Streptophyta</taxon>
        <taxon>Embryophyta</taxon>
        <taxon>Tracheophyta</taxon>
        <taxon>Spermatophyta</taxon>
        <taxon>Magnoliopsida</taxon>
        <taxon>eudicotyledons</taxon>
        <taxon>Gunneridae</taxon>
        <taxon>Pentapetalae</taxon>
        <taxon>rosids</taxon>
        <taxon>fabids</taxon>
        <taxon>Rosales</taxon>
        <taxon>Moraceae</taxon>
        <taxon>Moreae</taxon>
        <taxon>Morus</taxon>
    </lineage>
</organism>
<evidence type="ECO:0000256" key="3">
    <source>
        <dbReference type="ARBA" id="ARBA00022771"/>
    </source>
</evidence>
<dbReference type="SUPFAM" id="SSF118310">
    <property type="entry name" value="AN1-like Zinc finger"/>
    <property type="match status" value="1"/>
</dbReference>
<dbReference type="InterPro" id="IPR000058">
    <property type="entry name" value="Znf_AN1"/>
</dbReference>
<dbReference type="InterPro" id="IPR035896">
    <property type="entry name" value="AN1-like_Znf"/>
</dbReference>
<dbReference type="Pfam" id="PF01754">
    <property type="entry name" value="zf-A20"/>
    <property type="match status" value="1"/>
</dbReference>
<keyword evidence="4" id="KW-0862">Zinc</keyword>
<dbReference type="Gene3D" id="4.10.1110.10">
    <property type="entry name" value="AN1-like Zinc finger"/>
    <property type="match status" value="1"/>
</dbReference>
<dbReference type="eggNOG" id="KOG3173">
    <property type="taxonomic scope" value="Eukaryota"/>
</dbReference>
<gene>
    <name evidence="8" type="ORF">L484_001154</name>
</gene>
<dbReference type="OrthoDB" id="428577at2759"/>
<evidence type="ECO:0000313" key="9">
    <source>
        <dbReference type="Proteomes" id="UP000030645"/>
    </source>
</evidence>
<evidence type="ECO:0000313" key="8">
    <source>
        <dbReference type="EMBL" id="EXB37942.1"/>
    </source>
</evidence>
<dbReference type="SUPFAM" id="SSF57716">
    <property type="entry name" value="Glucocorticoid receptor-like (DNA-binding domain)"/>
    <property type="match status" value="1"/>
</dbReference>
<reference evidence="9" key="1">
    <citation type="submission" date="2013-01" db="EMBL/GenBank/DDBJ databases">
        <title>Draft Genome Sequence of a Mulberry Tree, Morus notabilis C.K. Schneid.</title>
        <authorList>
            <person name="He N."/>
            <person name="Zhao S."/>
        </authorList>
    </citation>
    <scope>NUCLEOTIDE SEQUENCE</scope>
</reference>
<dbReference type="PROSITE" id="PS51036">
    <property type="entry name" value="ZF_A20"/>
    <property type="match status" value="1"/>
</dbReference>
<evidence type="ECO:0000259" key="6">
    <source>
        <dbReference type="PROSITE" id="PS51036"/>
    </source>
</evidence>
<dbReference type="PANTHER" id="PTHR10634">
    <property type="entry name" value="AN1-TYPE ZINC FINGER PROTEIN"/>
    <property type="match status" value="1"/>
</dbReference>
<evidence type="ECO:0000256" key="5">
    <source>
        <dbReference type="PROSITE-ProRule" id="PRU00449"/>
    </source>
</evidence>